<dbReference type="SMART" id="SM00535">
    <property type="entry name" value="RIBOc"/>
    <property type="match status" value="1"/>
</dbReference>
<evidence type="ECO:0000256" key="5">
    <source>
        <dbReference type="ARBA" id="ARBA00022759"/>
    </source>
</evidence>
<accession>A0ABY9HAK7</accession>
<dbReference type="CDD" id="cd10845">
    <property type="entry name" value="DSRM_RNAse_III_family"/>
    <property type="match status" value="1"/>
</dbReference>
<keyword evidence="4 8" id="KW-0540">Nuclease</keyword>
<dbReference type="GO" id="GO:0004525">
    <property type="term" value="F:ribonuclease III activity"/>
    <property type="evidence" value="ECO:0007669"/>
    <property type="project" value="UniProtKB-EC"/>
</dbReference>
<keyword evidence="6 8" id="KW-0378">Hydrolase</keyword>
<feature type="domain" description="DRBM" evidence="9">
    <location>
        <begin position="160"/>
        <end position="231"/>
    </location>
</feature>
<comment type="subunit">
    <text evidence="8">Homodimer.</text>
</comment>
<gene>
    <name evidence="8 11" type="primary">rnc</name>
    <name evidence="11" type="ORF">Q8852_03520</name>
</gene>
<feature type="binding site" evidence="8">
    <location>
        <position position="120"/>
    </location>
    <ligand>
        <name>Mg(2+)</name>
        <dbReference type="ChEBI" id="CHEBI:18420"/>
    </ligand>
</feature>
<feature type="binding site" evidence="8">
    <location>
        <position position="47"/>
    </location>
    <ligand>
        <name>Mg(2+)</name>
        <dbReference type="ChEBI" id="CHEBI:18420"/>
    </ligand>
</feature>
<evidence type="ECO:0000256" key="8">
    <source>
        <dbReference type="HAMAP-Rule" id="MF_00104"/>
    </source>
</evidence>
<protein>
    <recommendedName>
        <fullName evidence="8">Ribonuclease 3</fullName>
        <ecNumber evidence="8">3.1.26.3</ecNumber>
    </recommendedName>
    <alternativeName>
        <fullName evidence="8">Ribonuclease III</fullName>
        <shortName evidence="8">RNase III</shortName>
    </alternativeName>
</protein>
<name>A0ABY9HAK7_9MOLU</name>
<feature type="binding site" evidence="8">
    <location>
        <position position="123"/>
    </location>
    <ligand>
        <name>Mg(2+)</name>
        <dbReference type="ChEBI" id="CHEBI:18420"/>
    </ligand>
</feature>
<keyword evidence="5 8" id="KW-0255">Endonuclease</keyword>
<keyword evidence="8" id="KW-0819">tRNA processing</keyword>
<dbReference type="Proteomes" id="UP001237011">
    <property type="component" value="Chromosome"/>
</dbReference>
<dbReference type="HAMAP" id="MF_00104">
    <property type="entry name" value="RNase_III"/>
    <property type="match status" value="1"/>
</dbReference>
<comment type="similarity">
    <text evidence="2">Belongs to the ribonuclease III family.</text>
</comment>
<evidence type="ECO:0000256" key="4">
    <source>
        <dbReference type="ARBA" id="ARBA00022722"/>
    </source>
</evidence>
<dbReference type="PANTHER" id="PTHR11207">
    <property type="entry name" value="RIBONUCLEASE III"/>
    <property type="match status" value="1"/>
</dbReference>
<feature type="active site" evidence="8">
    <location>
        <position position="123"/>
    </location>
</feature>
<evidence type="ECO:0000313" key="12">
    <source>
        <dbReference type="Proteomes" id="UP001237011"/>
    </source>
</evidence>
<comment type="cofactor">
    <cofactor evidence="8">
        <name>Mg(2+)</name>
        <dbReference type="ChEBI" id="CHEBI:18420"/>
    </cofactor>
</comment>
<comment type="catalytic activity">
    <reaction evidence="1 8">
        <text>Endonucleolytic cleavage to 5'-phosphomonoester.</text>
        <dbReference type="EC" id="3.1.26.3"/>
    </reaction>
</comment>
<evidence type="ECO:0000256" key="6">
    <source>
        <dbReference type="ARBA" id="ARBA00022801"/>
    </source>
</evidence>
<dbReference type="InterPro" id="IPR000999">
    <property type="entry name" value="RNase_III_dom"/>
</dbReference>
<dbReference type="Gene3D" id="1.10.1520.10">
    <property type="entry name" value="Ribonuclease III domain"/>
    <property type="match status" value="1"/>
</dbReference>
<evidence type="ECO:0000259" key="10">
    <source>
        <dbReference type="PROSITE" id="PS50142"/>
    </source>
</evidence>
<dbReference type="SUPFAM" id="SSF54768">
    <property type="entry name" value="dsRNA-binding domain-like"/>
    <property type="match status" value="1"/>
</dbReference>
<organism evidence="11 12">
    <name type="scientific">Mycoplasma seminis</name>
    <dbReference type="NCBI Taxonomy" id="512749"/>
    <lineage>
        <taxon>Bacteria</taxon>
        <taxon>Bacillati</taxon>
        <taxon>Mycoplasmatota</taxon>
        <taxon>Mollicutes</taxon>
        <taxon>Mycoplasmataceae</taxon>
        <taxon>Mycoplasma</taxon>
    </lineage>
</organism>
<comment type="function">
    <text evidence="8">Digests double-stranded RNA. Involved in the processing of primary rRNA transcript to yield the immediate precursors to the large and small rRNAs (23S and 16S). Processes some mRNAs, and tRNAs when they are encoded in the rRNA operon. Processes pre-crRNA and tracrRNA of type II CRISPR loci if present in the organism.</text>
</comment>
<keyword evidence="8" id="KW-0963">Cytoplasm</keyword>
<dbReference type="PANTHER" id="PTHR11207:SF0">
    <property type="entry name" value="RIBONUCLEASE 3"/>
    <property type="match status" value="1"/>
</dbReference>
<dbReference type="PROSITE" id="PS50142">
    <property type="entry name" value="RNASE_3_2"/>
    <property type="match status" value="1"/>
</dbReference>
<dbReference type="PROSITE" id="PS50137">
    <property type="entry name" value="DS_RBD"/>
    <property type="match status" value="1"/>
</dbReference>
<keyword evidence="12" id="KW-1185">Reference proteome</keyword>
<dbReference type="SMART" id="SM00358">
    <property type="entry name" value="DSRM"/>
    <property type="match status" value="1"/>
</dbReference>
<feature type="domain" description="RNase III" evidence="10">
    <location>
        <begin position="9"/>
        <end position="134"/>
    </location>
</feature>
<dbReference type="Pfam" id="PF00035">
    <property type="entry name" value="dsrm"/>
    <property type="match status" value="1"/>
</dbReference>
<dbReference type="EC" id="3.1.26.3" evidence="8"/>
<keyword evidence="3 8" id="KW-0507">mRNA processing</keyword>
<reference evidence="11" key="1">
    <citation type="submission" date="2023-08" db="EMBL/GenBank/DDBJ databases">
        <title>Complete genome sequence of Mycoplasma seminis 2200.</title>
        <authorList>
            <person name="Spergser J."/>
        </authorList>
    </citation>
    <scope>NUCLEOTIDE SEQUENCE [LARGE SCALE GENOMIC DNA]</scope>
    <source>
        <strain evidence="11">2200</strain>
    </source>
</reference>
<keyword evidence="7 8" id="KW-0694">RNA-binding</keyword>
<dbReference type="Gene3D" id="3.30.160.20">
    <property type="match status" value="1"/>
</dbReference>
<dbReference type="RefSeq" id="WP_305937799.1">
    <property type="nucleotide sequence ID" value="NZ_CP132191.1"/>
</dbReference>
<dbReference type="InterPro" id="IPR014720">
    <property type="entry name" value="dsRBD_dom"/>
</dbReference>
<evidence type="ECO:0000256" key="3">
    <source>
        <dbReference type="ARBA" id="ARBA00022664"/>
    </source>
</evidence>
<dbReference type="NCBIfam" id="TIGR02191">
    <property type="entry name" value="RNaseIII"/>
    <property type="match status" value="1"/>
</dbReference>
<dbReference type="InterPro" id="IPR036389">
    <property type="entry name" value="RNase_III_sf"/>
</dbReference>
<evidence type="ECO:0000256" key="1">
    <source>
        <dbReference type="ARBA" id="ARBA00000109"/>
    </source>
</evidence>
<dbReference type="SUPFAM" id="SSF69065">
    <property type="entry name" value="RNase III domain-like"/>
    <property type="match status" value="1"/>
</dbReference>
<dbReference type="EMBL" id="CP132191">
    <property type="protein sequence ID" value="WLP85363.1"/>
    <property type="molecule type" value="Genomic_DNA"/>
</dbReference>
<evidence type="ECO:0000313" key="11">
    <source>
        <dbReference type="EMBL" id="WLP85363.1"/>
    </source>
</evidence>
<sequence length="234" mass="26607">MKITKVNSLQEFFAQHQIEPNSLEPYILATTHPSFNRREFENYERLEFLGDAVLQFLSSSFMYKAYPNLTQGHLTRLRSQAVGTEYLSYLSREIGLVDILKTGPGKMREAVTASLKVQADIFESMVGAIYIDQGLKKAAEFVYQYLREQIIKLHNDDNKDPKGILQEYFQSMSKESITYNTIQLQEANENNHPLFQAQAIHDGVTYGTGIGNSKKEAETNAAIDALQKLKLNVE</sequence>
<keyword evidence="8" id="KW-0698">rRNA processing</keyword>
<dbReference type="Pfam" id="PF14622">
    <property type="entry name" value="Ribonucleas_3_3"/>
    <property type="match status" value="1"/>
</dbReference>
<dbReference type="PROSITE" id="PS00517">
    <property type="entry name" value="RNASE_3_1"/>
    <property type="match status" value="1"/>
</dbReference>
<feature type="active site" evidence="8">
    <location>
        <position position="51"/>
    </location>
</feature>
<dbReference type="InterPro" id="IPR011907">
    <property type="entry name" value="RNase_III"/>
</dbReference>
<dbReference type="CDD" id="cd00593">
    <property type="entry name" value="RIBOc"/>
    <property type="match status" value="1"/>
</dbReference>
<comment type="subcellular location">
    <subcellularLocation>
        <location evidence="8">Cytoplasm</location>
    </subcellularLocation>
</comment>
<keyword evidence="8" id="KW-0479">Metal-binding</keyword>
<evidence type="ECO:0000259" key="9">
    <source>
        <dbReference type="PROSITE" id="PS50137"/>
    </source>
</evidence>
<proteinExistence type="inferred from homology"/>
<evidence type="ECO:0000256" key="2">
    <source>
        <dbReference type="ARBA" id="ARBA00010183"/>
    </source>
</evidence>
<keyword evidence="8" id="KW-0460">Magnesium</keyword>
<evidence type="ECO:0000256" key="7">
    <source>
        <dbReference type="ARBA" id="ARBA00022884"/>
    </source>
</evidence>
<keyword evidence="8" id="KW-0699">rRNA-binding</keyword>